<dbReference type="Gene3D" id="3.20.20.30">
    <property type="entry name" value="Luciferase-like domain"/>
    <property type="match status" value="1"/>
</dbReference>
<evidence type="ECO:0000313" key="3">
    <source>
        <dbReference type="EMBL" id="TKA04780.1"/>
    </source>
</evidence>
<dbReference type="Proteomes" id="UP000305778">
    <property type="component" value="Unassembled WGS sequence"/>
</dbReference>
<dbReference type="RefSeq" id="WP_136728127.1">
    <property type="nucleotide sequence ID" value="NZ_SUMC01000047.1"/>
</dbReference>
<sequence length="204" mass="21951">MNWRPNGNGEPEGATRRPRTTFGEATDDRTNSAASAGGSKERAARFGNGWLPACLTPSEISGGVAEIRAGAEQSGRALPADFDVAPQLAVALGRTREEALKTFEESQIFTHMRSLSESTLNSRQADLTERNLIGSPDDVLEQVQRYADAGATTLSALLFAANDVPQTLEQMQEFSESIIAVVNDRVEGTDQAALGRHGPRPRRV</sequence>
<protein>
    <submittedName>
        <fullName evidence="3">LLM class flavin-dependent oxidoreductase</fullName>
    </submittedName>
</protein>
<accession>A0A4U0S6N5</accession>
<dbReference type="GO" id="GO:0016705">
    <property type="term" value="F:oxidoreductase activity, acting on paired donors, with incorporation or reduction of molecular oxygen"/>
    <property type="evidence" value="ECO:0007669"/>
    <property type="project" value="InterPro"/>
</dbReference>
<organism evidence="3 4">
    <name type="scientific">Actinacidiphila oryziradicis</name>
    <dbReference type="NCBI Taxonomy" id="2571141"/>
    <lineage>
        <taxon>Bacteria</taxon>
        <taxon>Bacillati</taxon>
        <taxon>Actinomycetota</taxon>
        <taxon>Actinomycetes</taxon>
        <taxon>Kitasatosporales</taxon>
        <taxon>Streptomycetaceae</taxon>
        <taxon>Actinacidiphila</taxon>
    </lineage>
</organism>
<dbReference type="EMBL" id="SUMC01000047">
    <property type="protein sequence ID" value="TKA04780.1"/>
    <property type="molecule type" value="Genomic_DNA"/>
</dbReference>
<proteinExistence type="predicted"/>
<reference evidence="3 4" key="1">
    <citation type="submission" date="2019-04" db="EMBL/GenBank/DDBJ databases">
        <title>Streptomyces oryziradicis sp. nov., a novel actinomycete isolated from rhizosphere soil of rice (Oryza sativa L.).</title>
        <authorList>
            <person name="Li C."/>
        </authorList>
    </citation>
    <scope>NUCLEOTIDE SEQUENCE [LARGE SCALE GENOMIC DNA]</scope>
    <source>
        <strain evidence="3 4">NEAU-C40</strain>
    </source>
</reference>
<dbReference type="InterPro" id="IPR011251">
    <property type="entry name" value="Luciferase-like_dom"/>
</dbReference>
<dbReference type="Pfam" id="PF00296">
    <property type="entry name" value="Bac_luciferase"/>
    <property type="match status" value="1"/>
</dbReference>
<feature type="domain" description="Luciferase-like" evidence="2">
    <location>
        <begin position="12"/>
        <end position="152"/>
    </location>
</feature>
<dbReference type="OrthoDB" id="3206024at2"/>
<gene>
    <name evidence="3" type="ORF">FCI23_34560</name>
</gene>
<keyword evidence="4" id="KW-1185">Reference proteome</keyword>
<dbReference type="AlphaFoldDB" id="A0A4U0S6N5"/>
<dbReference type="InterPro" id="IPR036661">
    <property type="entry name" value="Luciferase-like_sf"/>
</dbReference>
<dbReference type="SUPFAM" id="SSF51679">
    <property type="entry name" value="Bacterial luciferase-like"/>
    <property type="match status" value="1"/>
</dbReference>
<comment type="caution">
    <text evidence="3">The sequence shown here is derived from an EMBL/GenBank/DDBJ whole genome shotgun (WGS) entry which is preliminary data.</text>
</comment>
<name>A0A4U0S6N5_9ACTN</name>
<evidence type="ECO:0000313" key="4">
    <source>
        <dbReference type="Proteomes" id="UP000305778"/>
    </source>
</evidence>
<evidence type="ECO:0000256" key="1">
    <source>
        <dbReference type="SAM" id="MobiDB-lite"/>
    </source>
</evidence>
<evidence type="ECO:0000259" key="2">
    <source>
        <dbReference type="Pfam" id="PF00296"/>
    </source>
</evidence>
<feature type="region of interest" description="Disordered" evidence="1">
    <location>
        <begin position="1"/>
        <end position="42"/>
    </location>
</feature>